<dbReference type="AlphaFoldDB" id="A0A561QC62"/>
<dbReference type="InterPro" id="IPR036097">
    <property type="entry name" value="HisK_dim/P_sf"/>
</dbReference>
<keyword evidence="6" id="KW-0812">Transmembrane</keyword>
<evidence type="ECO:0000256" key="2">
    <source>
        <dbReference type="ARBA" id="ARBA00012438"/>
    </source>
</evidence>
<dbReference type="EMBL" id="VIWP01000009">
    <property type="protein sequence ID" value="TWF47966.1"/>
    <property type="molecule type" value="Genomic_DNA"/>
</dbReference>
<dbReference type="GO" id="GO:0000155">
    <property type="term" value="F:phosphorelay sensor kinase activity"/>
    <property type="evidence" value="ECO:0007669"/>
    <property type="project" value="InterPro"/>
</dbReference>
<evidence type="ECO:0000313" key="10">
    <source>
        <dbReference type="Proteomes" id="UP000320653"/>
    </source>
</evidence>
<protein>
    <recommendedName>
        <fullName evidence="2">histidine kinase</fullName>
        <ecNumber evidence="2">2.7.13.3</ecNumber>
    </recommendedName>
</protein>
<evidence type="ECO:0000259" key="8">
    <source>
        <dbReference type="PROSITE" id="PS50112"/>
    </source>
</evidence>
<reference evidence="9 10" key="1">
    <citation type="submission" date="2019-06" db="EMBL/GenBank/DDBJ databases">
        <title>Sorghum-associated microbial communities from plants grown in Nebraska, USA.</title>
        <authorList>
            <person name="Schachtman D."/>
        </authorList>
    </citation>
    <scope>NUCLEOTIDE SEQUENCE [LARGE SCALE GENOMIC DNA]</scope>
    <source>
        <strain evidence="9 10">1225</strain>
    </source>
</reference>
<sequence>MTEPIRRPVFLMLATALAALVFWIDSIAEYESSVAILYLAALVLVSAVGSGKEVTRAAQGCVALTVLAWVVVHLHDPKAASILRCLFACIAIGVTAALLVSRKRLEATQQDLEHSRAEVDLFANSVPYVLWRSNPRGEIEYLNASWTAVTGLDRLSVLEGQRYNDVVHPDDIPILNETVSAAVANRTVTNLKVRIRQANGSYRWMQIYDNPAYSPLTDQVERFGGLSDVHDEVVAKQELQVVRDELETSRTELVNFTDSVPQILWRADHSGKIDFFNRRYTEITGRDVQATIGRQDYADDIHPEDREKFSRVWKEAISDRSEVRATYRLRHVTGEYRWMSLVGRPVQFGESPEEIRYYGGVSDIHDEVTSHQKVKELNETLEQRVAERTSELMLTEQRYAGLFDVSNMTFAEMDFSKAETMLDAIKDSGVTDLRSYMAAHPDELARTLGAIRTTRVNDALARLMGYENVADLVANPPAQNAEDGTEVLLRQLEMYYHGVNHIDGRTVLVGKAGRRIPVYFTVTRLSDGLHLSSHLDLSEQERIEQMRQAAQAEMARANRIATVGAFSASIAHELNQPITSMVFDARTGTRMIARENPDIEGVDRILQRMEKNAQRISGIVQRTRENLVGRRRAVGTIDLHRLALETRDLIDHDLKRAHVELEVVCATAVPAIMGDQVELQQVFVNLVNNAIDAMRGQQGVRRVTIELVAKDGAVEVRVSDTGPGIPEEYIQKLFEPFFTTKATGIGMGLEICRSAVAAMGGQLTVANLPAGGACFAFDLPFAVAQTS</sequence>
<dbReference type="Gene3D" id="3.30.565.10">
    <property type="entry name" value="Histidine kinase-like ATPase, C-terminal domain"/>
    <property type="match status" value="1"/>
</dbReference>
<gene>
    <name evidence="9" type="ORF">FHW37_10929</name>
</gene>
<dbReference type="SUPFAM" id="SSF47384">
    <property type="entry name" value="Homodimeric domain of signal transducing histidine kinase"/>
    <property type="match status" value="1"/>
</dbReference>
<dbReference type="InterPro" id="IPR036890">
    <property type="entry name" value="HATPase_C_sf"/>
</dbReference>
<dbReference type="RefSeq" id="WP_145641686.1">
    <property type="nucleotide sequence ID" value="NZ_VIWP01000009.1"/>
</dbReference>
<comment type="caution">
    <text evidence="9">The sequence shown here is derived from an EMBL/GenBank/DDBJ whole genome shotgun (WGS) entry which is preliminary data.</text>
</comment>
<feature type="domain" description="PAS" evidence="8">
    <location>
        <begin position="115"/>
        <end position="186"/>
    </location>
</feature>
<proteinExistence type="predicted"/>
<dbReference type="Pfam" id="PF02518">
    <property type="entry name" value="HATPase_c"/>
    <property type="match status" value="1"/>
</dbReference>
<evidence type="ECO:0000313" key="9">
    <source>
        <dbReference type="EMBL" id="TWF47966.1"/>
    </source>
</evidence>
<name>A0A561QC62_9HYPH</name>
<evidence type="ECO:0000256" key="1">
    <source>
        <dbReference type="ARBA" id="ARBA00000085"/>
    </source>
</evidence>
<dbReference type="CDD" id="cd00130">
    <property type="entry name" value="PAS"/>
    <property type="match status" value="2"/>
</dbReference>
<feature type="transmembrane region" description="Helical" evidence="6">
    <location>
        <begin position="9"/>
        <end position="28"/>
    </location>
</feature>
<dbReference type="InterPro" id="IPR003594">
    <property type="entry name" value="HATPase_dom"/>
</dbReference>
<keyword evidence="4" id="KW-0808">Transferase</keyword>
<keyword evidence="3" id="KW-0597">Phosphoprotein</keyword>
<dbReference type="InterPro" id="IPR005467">
    <property type="entry name" value="His_kinase_dom"/>
</dbReference>
<feature type="domain" description="Histidine kinase" evidence="7">
    <location>
        <begin position="569"/>
        <end position="783"/>
    </location>
</feature>
<dbReference type="Pfam" id="PF08447">
    <property type="entry name" value="PAS_3"/>
    <property type="match status" value="2"/>
</dbReference>
<keyword evidence="5" id="KW-0418">Kinase</keyword>
<dbReference type="PROSITE" id="PS50112">
    <property type="entry name" value="PAS"/>
    <property type="match status" value="2"/>
</dbReference>
<dbReference type="EC" id="2.7.13.3" evidence="2"/>
<dbReference type="OrthoDB" id="7568856at2"/>
<evidence type="ECO:0000259" key="7">
    <source>
        <dbReference type="PROSITE" id="PS50109"/>
    </source>
</evidence>
<dbReference type="InterPro" id="IPR004358">
    <property type="entry name" value="Sig_transdc_His_kin-like_C"/>
</dbReference>
<keyword evidence="6" id="KW-1133">Transmembrane helix</keyword>
<dbReference type="Gene3D" id="3.30.450.20">
    <property type="entry name" value="PAS domain"/>
    <property type="match status" value="3"/>
</dbReference>
<evidence type="ECO:0000256" key="5">
    <source>
        <dbReference type="ARBA" id="ARBA00022777"/>
    </source>
</evidence>
<comment type="catalytic activity">
    <reaction evidence="1">
        <text>ATP + protein L-histidine = ADP + protein N-phospho-L-histidine.</text>
        <dbReference type="EC" id="2.7.13.3"/>
    </reaction>
</comment>
<dbReference type="InterPro" id="IPR035965">
    <property type="entry name" value="PAS-like_dom_sf"/>
</dbReference>
<evidence type="ECO:0000256" key="4">
    <source>
        <dbReference type="ARBA" id="ARBA00022679"/>
    </source>
</evidence>
<dbReference type="SUPFAM" id="SSF55874">
    <property type="entry name" value="ATPase domain of HSP90 chaperone/DNA topoisomerase II/histidine kinase"/>
    <property type="match status" value="1"/>
</dbReference>
<dbReference type="PROSITE" id="PS50109">
    <property type="entry name" value="HIS_KIN"/>
    <property type="match status" value="1"/>
</dbReference>
<evidence type="ECO:0000256" key="6">
    <source>
        <dbReference type="SAM" id="Phobius"/>
    </source>
</evidence>
<keyword evidence="6" id="KW-0472">Membrane</keyword>
<dbReference type="InterPro" id="IPR052162">
    <property type="entry name" value="Sensor_kinase/Photoreceptor"/>
</dbReference>
<dbReference type="SMART" id="SM00086">
    <property type="entry name" value="PAC"/>
    <property type="match status" value="2"/>
</dbReference>
<feature type="transmembrane region" description="Helical" evidence="6">
    <location>
        <begin position="34"/>
        <end position="50"/>
    </location>
</feature>
<organism evidence="9 10">
    <name type="scientific">Neorhizobium alkalisoli</name>
    <dbReference type="NCBI Taxonomy" id="528178"/>
    <lineage>
        <taxon>Bacteria</taxon>
        <taxon>Pseudomonadati</taxon>
        <taxon>Pseudomonadota</taxon>
        <taxon>Alphaproteobacteria</taxon>
        <taxon>Hyphomicrobiales</taxon>
        <taxon>Rhizobiaceae</taxon>
        <taxon>Rhizobium/Agrobacterium group</taxon>
        <taxon>Neorhizobium</taxon>
    </lineage>
</organism>
<feature type="transmembrane region" description="Helical" evidence="6">
    <location>
        <begin position="81"/>
        <end position="100"/>
    </location>
</feature>
<dbReference type="NCBIfam" id="TIGR00229">
    <property type="entry name" value="sensory_box"/>
    <property type="match status" value="2"/>
</dbReference>
<dbReference type="PANTHER" id="PTHR43304">
    <property type="entry name" value="PHYTOCHROME-LIKE PROTEIN CPH1"/>
    <property type="match status" value="1"/>
</dbReference>
<evidence type="ECO:0000256" key="3">
    <source>
        <dbReference type="ARBA" id="ARBA00022553"/>
    </source>
</evidence>
<dbReference type="SMART" id="SM00387">
    <property type="entry name" value="HATPase_c"/>
    <property type="match status" value="1"/>
</dbReference>
<dbReference type="InterPro" id="IPR000014">
    <property type="entry name" value="PAS"/>
</dbReference>
<dbReference type="SUPFAM" id="SSF55785">
    <property type="entry name" value="PYP-like sensor domain (PAS domain)"/>
    <property type="match status" value="2"/>
</dbReference>
<dbReference type="CDD" id="cd00082">
    <property type="entry name" value="HisKA"/>
    <property type="match status" value="1"/>
</dbReference>
<dbReference type="InterPro" id="IPR003661">
    <property type="entry name" value="HisK_dim/P_dom"/>
</dbReference>
<feature type="domain" description="PAS" evidence="8">
    <location>
        <begin position="249"/>
        <end position="320"/>
    </location>
</feature>
<dbReference type="Gene3D" id="1.10.287.130">
    <property type="match status" value="1"/>
</dbReference>
<dbReference type="Proteomes" id="UP000320653">
    <property type="component" value="Unassembled WGS sequence"/>
</dbReference>
<dbReference type="InterPro" id="IPR013655">
    <property type="entry name" value="PAS_fold_3"/>
</dbReference>
<dbReference type="InterPro" id="IPR001610">
    <property type="entry name" value="PAC"/>
</dbReference>
<dbReference type="SMART" id="SM00091">
    <property type="entry name" value="PAS"/>
    <property type="match status" value="2"/>
</dbReference>
<accession>A0A561QC62</accession>
<dbReference type="PRINTS" id="PR00344">
    <property type="entry name" value="BCTRLSENSOR"/>
</dbReference>
<dbReference type="PANTHER" id="PTHR43304:SF1">
    <property type="entry name" value="PAC DOMAIN-CONTAINING PROTEIN"/>
    <property type="match status" value="1"/>
</dbReference>
<keyword evidence="10" id="KW-1185">Reference proteome</keyword>